<feature type="compositionally biased region" description="Polar residues" evidence="1">
    <location>
        <begin position="125"/>
        <end position="142"/>
    </location>
</feature>
<name>A0A9X0CK22_9CNID</name>
<dbReference type="SUPFAM" id="SSF56112">
    <property type="entry name" value="Protein kinase-like (PK-like)"/>
    <property type="match status" value="1"/>
</dbReference>
<dbReference type="GO" id="GO:0004714">
    <property type="term" value="F:transmembrane receptor protein tyrosine kinase activity"/>
    <property type="evidence" value="ECO:0007669"/>
    <property type="project" value="TreeGrafter"/>
</dbReference>
<comment type="caution">
    <text evidence="3">The sequence shown here is derived from an EMBL/GenBank/DDBJ whole genome shotgun (WGS) entry which is preliminary data.</text>
</comment>
<evidence type="ECO:0000313" key="3">
    <source>
        <dbReference type="EMBL" id="KAJ7358692.1"/>
    </source>
</evidence>
<accession>A0A9X0CK22</accession>
<dbReference type="InterPro" id="IPR001245">
    <property type="entry name" value="Ser-Thr/Tyr_kinase_cat_dom"/>
</dbReference>
<dbReference type="AlphaFoldDB" id="A0A9X0CK22"/>
<sequence length="230" mass="25447">MDKARIGRDIANGMLHLASKKCAHRDLAARNVLLGEDNVAMVSDFGLSRDVYESGEYESTSGGLLPVRWMALESLEDYTYNTKTDVYEIMMSCWRPDPSQRPSFSELVTSLEQELHSKGVAFDPSGSTSKEPVTADPNGTTSKEPKLAIDATSPPVDFTKNVEQYWNYLRGQNVESGIEKDESVCKCRSVGFCRTAPILCFSPCLLFITSRVSPCVQPQQTIKCHSTALC</sequence>
<proteinExistence type="predicted"/>
<dbReference type="PROSITE" id="PS50011">
    <property type="entry name" value="PROTEIN_KINASE_DOM"/>
    <property type="match status" value="1"/>
</dbReference>
<keyword evidence="4" id="KW-1185">Reference proteome</keyword>
<dbReference type="InterPro" id="IPR050122">
    <property type="entry name" value="RTK"/>
</dbReference>
<dbReference type="GO" id="GO:0043235">
    <property type="term" value="C:receptor complex"/>
    <property type="evidence" value="ECO:0007669"/>
    <property type="project" value="TreeGrafter"/>
</dbReference>
<dbReference type="PANTHER" id="PTHR24416">
    <property type="entry name" value="TYROSINE-PROTEIN KINASE RECEPTOR"/>
    <property type="match status" value="1"/>
</dbReference>
<organism evidence="3 4">
    <name type="scientific">Desmophyllum pertusum</name>
    <dbReference type="NCBI Taxonomy" id="174260"/>
    <lineage>
        <taxon>Eukaryota</taxon>
        <taxon>Metazoa</taxon>
        <taxon>Cnidaria</taxon>
        <taxon>Anthozoa</taxon>
        <taxon>Hexacorallia</taxon>
        <taxon>Scleractinia</taxon>
        <taxon>Caryophylliina</taxon>
        <taxon>Caryophylliidae</taxon>
        <taxon>Desmophyllum</taxon>
    </lineage>
</organism>
<dbReference type="InterPro" id="IPR000719">
    <property type="entry name" value="Prot_kinase_dom"/>
</dbReference>
<dbReference type="PANTHER" id="PTHR24416:SF617">
    <property type="entry name" value="RET ONCOGENE, ISOFORM A"/>
    <property type="match status" value="1"/>
</dbReference>
<dbReference type="GO" id="GO:0005524">
    <property type="term" value="F:ATP binding"/>
    <property type="evidence" value="ECO:0007669"/>
    <property type="project" value="InterPro"/>
</dbReference>
<feature type="domain" description="Protein kinase" evidence="2">
    <location>
        <begin position="1"/>
        <end position="230"/>
    </location>
</feature>
<dbReference type="Gene3D" id="1.10.510.10">
    <property type="entry name" value="Transferase(Phosphotransferase) domain 1"/>
    <property type="match status" value="2"/>
</dbReference>
<dbReference type="InterPro" id="IPR020635">
    <property type="entry name" value="Tyr_kinase_cat_dom"/>
</dbReference>
<dbReference type="OrthoDB" id="5987027at2759"/>
<dbReference type="Pfam" id="PF07714">
    <property type="entry name" value="PK_Tyr_Ser-Thr"/>
    <property type="match status" value="1"/>
</dbReference>
<dbReference type="GO" id="GO:0005886">
    <property type="term" value="C:plasma membrane"/>
    <property type="evidence" value="ECO:0007669"/>
    <property type="project" value="TreeGrafter"/>
</dbReference>
<dbReference type="EMBL" id="MU827316">
    <property type="protein sequence ID" value="KAJ7358692.1"/>
    <property type="molecule type" value="Genomic_DNA"/>
</dbReference>
<evidence type="ECO:0000259" key="2">
    <source>
        <dbReference type="PROSITE" id="PS50011"/>
    </source>
</evidence>
<evidence type="ECO:0000313" key="4">
    <source>
        <dbReference type="Proteomes" id="UP001163046"/>
    </source>
</evidence>
<gene>
    <name evidence="3" type="ORF">OS493_022130</name>
</gene>
<protein>
    <recommendedName>
        <fullName evidence="2">Protein kinase domain-containing protein</fullName>
    </recommendedName>
</protein>
<dbReference type="SMART" id="SM00219">
    <property type="entry name" value="TyrKc"/>
    <property type="match status" value="1"/>
</dbReference>
<dbReference type="Proteomes" id="UP001163046">
    <property type="component" value="Unassembled WGS sequence"/>
</dbReference>
<feature type="region of interest" description="Disordered" evidence="1">
    <location>
        <begin position="119"/>
        <end position="150"/>
    </location>
</feature>
<dbReference type="InterPro" id="IPR011009">
    <property type="entry name" value="Kinase-like_dom_sf"/>
</dbReference>
<reference evidence="3" key="1">
    <citation type="submission" date="2023-01" db="EMBL/GenBank/DDBJ databases">
        <title>Genome assembly of the deep-sea coral Lophelia pertusa.</title>
        <authorList>
            <person name="Herrera S."/>
            <person name="Cordes E."/>
        </authorList>
    </citation>
    <scope>NUCLEOTIDE SEQUENCE</scope>
    <source>
        <strain evidence="3">USNM1676648</strain>
        <tissue evidence="3">Polyp</tissue>
    </source>
</reference>
<evidence type="ECO:0000256" key="1">
    <source>
        <dbReference type="SAM" id="MobiDB-lite"/>
    </source>
</evidence>
<dbReference type="GO" id="GO:0007169">
    <property type="term" value="P:cell surface receptor protein tyrosine kinase signaling pathway"/>
    <property type="evidence" value="ECO:0007669"/>
    <property type="project" value="TreeGrafter"/>
</dbReference>